<evidence type="ECO:0000313" key="5">
    <source>
        <dbReference type="Proteomes" id="UP000236151"/>
    </source>
</evidence>
<keyword evidence="5" id="KW-1185">Reference proteome</keyword>
<dbReference type="InterPro" id="IPR001308">
    <property type="entry name" value="ETF_a/FixB"/>
</dbReference>
<dbReference type="InterPro" id="IPR014730">
    <property type="entry name" value="ETF_a/b_N"/>
</dbReference>
<feature type="binding site" evidence="2">
    <location>
        <begin position="227"/>
        <end position="228"/>
    </location>
    <ligand>
        <name>FAD</name>
        <dbReference type="ChEBI" id="CHEBI:57692"/>
    </ligand>
</feature>
<evidence type="ECO:0000256" key="1">
    <source>
        <dbReference type="ARBA" id="ARBA00005817"/>
    </source>
</evidence>
<sequence length="322" mass="35615">MKKSLIYLDEGDLKSSIDLLEVVRQIYLGGFYETYAFCINHSPDAAIGQFDYVLTVKDGRVQDCDTINLTNCLEEAHRIYDFDSILIPATYKGRMLAPRLAMRLGVGLVADVTSIAFSNGELEMVRPAFSGKLFAGVTNNGRKPVMMSVRPNVFTYSSGHFRTTRLMEFQPSSIQPAGLRLLETRNKEKAKDIRESEILVSGGGGTADHFDKLYELAEVLEGMVSASRRIVDSGIAERSIQVGQSGKTVSPRLYIALGIYGSVQHMEGLKNVENIISVNTNKNAPICSVSDIVVEGDSKEFIIKLTEKIKNNKKCINKEAEK</sequence>
<comment type="cofactor">
    <cofactor evidence="2">
        <name>FAD</name>
        <dbReference type="ChEBI" id="CHEBI:57692"/>
    </cofactor>
    <text evidence="2">Binds 1 FAD per dimer.</text>
</comment>
<feature type="binding site" evidence="2">
    <location>
        <begin position="258"/>
        <end position="265"/>
    </location>
    <ligand>
        <name>FAD</name>
        <dbReference type="ChEBI" id="CHEBI:57692"/>
    </ligand>
</feature>
<dbReference type="EMBL" id="NIOJ01000071">
    <property type="protein sequence ID" value="PNT95246.1"/>
    <property type="molecule type" value="Genomic_DNA"/>
</dbReference>
<keyword evidence="2" id="KW-0285">Flavoprotein</keyword>
<accession>A0A2K2EXU3</accession>
<evidence type="ECO:0000313" key="4">
    <source>
        <dbReference type="EMBL" id="PNT95246.1"/>
    </source>
</evidence>
<gene>
    <name evidence="4" type="ORF">CDQ84_17440</name>
</gene>
<dbReference type="RefSeq" id="WP_103083022.1">
    <property type="nucleotide sequence ID" value="NZ_NIOI01000002.1"/>
</dbReference>
<comment type="caution">
    <text evidence="4">The sequence shown here is derived from an EMBL/GenBank/DDBJ whole genome shotgun (WGS) entry which is preliminary data.</text>
</comment>
<evidence type="ECO:0000256" key="2">
    <source>
        <dbReference type="PIRSR" id="PIRSR000089-1"/>
    </source>
</evidence>
<dbReference type="GO" id="GO:0033539">
    <property type="term" value="P:fatty acid beta-oxidation using acyl-CoA dehydrogenase"/>
    <property type="evidence" value="ECO:0007669"/>
    <property type="project" value="TreeGrafter"/>
</dbReference>
<feature type="binding site" evidence="2">
    <location>
        <position position="279"/>
    </location>
    <ligand>
        <name>FAD</name>
        <dbReference type="ChEBI" id="CHEBI:57692"/>
    </ligand>
</feature>
<dbReference type="PANTHER" id="PTHR43153">
    <property type="entry name" value="ELECTRON TRANSFER FLAVOPROTEIN ALPHA"/>
    <property type="match status" value="1"/>
</dbReference>
<organism evidence="4 5">
    <name type="scientific">Clostridium thermosuccinogenes</name>
    <dbReference type="NCBI Taxonomy" id="84032"/>
    <lineage>
        <taxon>Bacteria</taxon>
        <taxon>Bacillati</taxon>
        <taxon>Bacillota</taxon>
        <taxon>Clostridia</taxon>
        <taxon>Eubacteriales</taxon>
        <taxon>Clostridiaceae</taxon>
        <taxon>Clostridium</taxon>
    </lineage>
</organism>
<feature type="domain" description="Electron transfer flavoprotein alpha/beta-subunit N-terminal" evidence="3">
    <location>
        <begin position="4"/>
        <end position="183"/>
    </location>
</feature>
<dbReference type="SUPFAM" id="SSF52467">
    <property type="entry name" value="DHS-like NAD/FAD-binding domain"/>
    <property type="match status" value="1"/>
</dbReference>
<dbReference type="PIRSF" id="PIRSF000089">
    <property type="entry name" value="Electra_flavoP_a"/>
    <property type="match status" value="1"/>
</dbReference>
<dbReference type="Pfam" id="PF00766">
    <property type="entry name" value="ETF_alpha"/>
    <property type="match status" value="1"/>
</dbReference>
<dbReference type="SMART" id="SM00893">
    <property type="entry name" value="ETF"/>
    <property type="match status" value="1"/>
</dbReference>
<dbReference type="KEGG" id="cthd:CDO33_00035"/>
<dbReference type="Pfam" id="PF01012">
    <property type="entry name" value="ETF"/>
    <property type="match status" value="1"/>
</dbReference>
<dbReference type="InterPro" id="IPR014731">
    <property type="entry name" value="ETF_asu_C"/>
</dbReference>
<reference evidence="4 5" key="1">
    <citation type="submission" date="2017-06" db="EMBL/GenBank/DDBJ databases">
        <title>Investigating the central metabolism of Clostridium thermosuccinogenes.</title>
        <authorList>
            <person name="Koendjbiharie J.G."/>
            <person name="van Kranenburg R."/>
        </authorList>
    </citation>
    <scope>NUCLEOTIDE SEQUENCE [LARGE SCALE GENOMIC DNA]</scope>
    <source>
        <strain evidence="4 5">DSM 5806</strain>
    </source>
</reference>
<dbReference type="GO" id="GO:0009055">
    <property type="term" value="F:electron transfer activity"/>
    <property type="evidence" value="ECO:0007669"/>
    <property type="project" value="InterPro"/>
</dbReference>
<feature type="binding site" evidence="2">
    <location>
        <begin position="241"/>
        <end position="245"/>
    </location>
    <ligand>
        <name>FAD</name>
        <dbReference type="ChEBI" id="CHEBI:57692"/>
    </ligand>
</feature>
<dbReference type="InterPro" id="IPR029035">
    <property type="entry name" value="DHS-like_NAD/FAD-binding_dom"/>
</dbReference>
<dbReference type="Proteomes" id="UP000236151">
    <property type="component" value="Unassembled WGS sequence"/>
</dbReference>
<protein>
    <submittedName>
        <fullName evidence="4">Electron transfer flavoprotein subunit alpha</fullName>
    </submittedName>
</protein>
<dbReference type="Gene3D" id="3.40.50.1220">
    <property type="entry name" value="TPP-binding domain"/>
    <property type="match status" value="1"/>
</dbReference>
<name>A0A2K2EXU3_9CLOT</name>
<dbReference type="InterPro" id="IPR014729">
    <property type="entry name" value="Rossmann-like_a/b/a_fold"/>
</dbReference>
<dbReference type="PANTHER" id="PTHR43153:SF1">
    <property type="entry name" value="ELECTRON TRANSFER FLAVOPROTEIN SUBUNIT ALPHA, MITOCHONDRIAL"/>
    <property type="match status" value="1"/>
</dbReference>
<dbReference type="AlphaFoldDB" id="A0A2K2EXU3"/>
<keyword evidence="2" id="KW-0274">FAD</keyword>
<comment type="similarity">
    <text evidence="1">Belongs to the ETF alpha-subunit/FixB family.</text>
</comment>
<dbReference type="GO" id="GO:0050660">
    <property type="term" value="F:flavin adenine dinucleotide binding"/>
    <property type="evidence" value="ECO:0007669"/>
    <property type="project" value="InterPro"/>
</dbReference>
<dbReference type="Gene3D" id="3.40.50.620">
    <property type="entry name" value="HUPs"/>
    <property type="match status" value="1"/>
</dbReference>
<evidence type="ECO:0000259" key="3">
    <source>
        <dbReference type="SMART" id="SM00893"/>
    </source>
</evidence>
<dbReference type="SUPFAM" id="SSF52402">
    <property type="entry name" value="Adenine nucleotide alpha hydrolases-like"/>
    <property type="match status" value="1"/>
</dbReference>
<dbReference type="OrthoDB" id="9770286at2"/>
<proteinExistence type="inferred from homology"/>